<proteinExistence type="predicted"/>
<dbReference type="EMBL" id="VDMD01000001">
    <property type="protein sequence ID" value="TRM69699.1"/>
    <property type="molecule type" value="Genomic_DNA"/>
</dbReference>
<dbReference type="InterPro" id="IPR033122">
    <property type="entry name" value="LETM1-like_RBD"/>
</dbReference>
<feature type="region of interest" description="Disordered" evidence="8">
    <location>
        <begin position="54"/>
        <end position="127"/>
    </location>
</feature>
<evidence type="ECO:0000256" key="4">
    <source>
        <dbReference type="ARBA" id="ARBA00022989"/>
    </source>
</evidence>
<sequence>MFSPARRNASLIPSIVRRTDLYRHSSILNAHASLVTRSAPILLPSHVLLHRYYSAPTPDPGSQNQRDAAASPRPPTKEPKIVLRPGPVKTSTNTSTAGKKSSSSAKKDASSTHASASSHSPSPLHPHEVKETVAKDLEEAYVHGLFKPPPPDAGTLGKWWHTIVQYTKFYYNGVKMVATRTPQARDIRARLKGTAPGPAPTRAEVRMLALHEQDVKKVWPFITLVIIAEELIPLVAIWAPWMLPSTCVLPTQSARILEERHRAAVQGVARSGEVFAQLRAAAEGDPKRVSLAALAGLSRPALQDLCRILHASTFFPKRRIERHLRTIAADDSLLIREIMPSKRVGLNDAELAEALAERGIPHEGLPRKQQEPLLLTWLEDVARFEEKPEEGLERRLYLALGYTPLSR</sequence>
<dbReference type="PANTHER" id="PTHR14009">
    <property type="entry name" value="LEUCINE ZIPPER-EF-HAND CONTAINING TRANSMEMBRANE PROTEIN"/>
    <property type="match status" value="1"/>
</dbReference>
<name>A0A550CY37_9AGAR</name>
<dbReference type="PROSITE" id="PS51758">
    <property type="entry name" value="LETM1_RBD"/>
    <property type="match status" value="1"/>
</dbReference>
<protein>
    <recommendedName>
        <fullName evidence="9">Letm1 RBD domain-containing protein</fullName>
    </recommendedName>
</protein>
<feature type="compositionally biased region" description="Low complexity" evidence="8">
    <location>
        <begin position="111"/>
        <end position="122"/>
    </location>
</feature>
<comment type="subcellular location">
    <subcellularLocation>
        <location evidence="1">Mitochondrion inner membrane</location>
        <topology evidence="1">Single-pass membrane protein</topology>
    </subcellularLocation>
</comment>
<keyword evidence="4" id="KW-1133">Transmembrane helix</keyword>
<dbReference type="GO" id="GO:0043022">
    <property type="term" value="F:ribosome binding"/>
    <property type="evidence" value="ECO:0007669"/>
    <property type="project" value="InterPro"/>
</dbReference>
<dbReference type="OrthoDB" id="73691at2759"/>
<dbReference type="AlphaFoldDB" id="A0A550CY37"/>
<keyword evidence="2" id="KW-0812">Transmembrane</keyword>
<evidence type="ECO:0000256" key="3">
    <source>
        <dbReference type="ARBA" id="ARBA00022792"/>
    </source>
</evidence>
<evidence type="ECO:0000256" key="2">
    <source>
        <dbReference type="ARBA" id="ARBA00022692"/>
    </source>
</evidence>
<evidence type="ECO:0000256" key="6">
    <source>
        <dbReference type="ARBA" id="ARBA00023136"/>
    </source>
</evidence>
<evidence type="ECO:0000313" key="11">
    <source>
        <dbReference type="Proteomes" id="UP000320762"/>
    </source>
</evidence>
<reference evidence="10 11" key="1">
    <citation type="journal article" date="2019" name="New Phytol.">
        <title>Comparative genomics reveals unique wood-decay strategies and fruiting body development in the Schizophyllaceae.</title>
        <authorList>
            <person name="Almasi E."/>
            <person name="Sahu N."/>
            <person name="Krizsan K."/>
            <person name="Balint B."/>
            <person name="Kovacs G.M."/>
            <person name="Kiss B."/>
            <person name="Cseklye J."/>
            <person name="Drula E."/>
            <person name="Henrissat B."/>
            <person name="Nagy I."/>
            <person name="Chovatia M."/>
            <person name="Adam C."/>
            <person name="LaButti K."/>
            <person name="Lipzen A."/>
            <person name="Riley R."/>
            <person name="Grigoriev I.V."/>
            <person name="Nagy L.G."/>
        </authorList>
    </citation>
    <scope>NUCLEOTIDE SEQUENCE [LARGE SCALE GENOMIC DNA]</scope>
    <source>
        <strain evidence="10 11">NL-1724</strain>
    </source>
</reference>
<keyword evidence="11" id="KW-1185">Reference proteome</keyword>
<dbReference type="Proteomes" id="UP000320762">
    <property type="component" value="Unassembled WGS sequence"/>
</dbReference>
<dbReference type="GO" id="GO:0030003">
    <property type="term" value="P:intracellular monoatomic cation homeostasis"/>
    <property type="evidence" value="ECO:0007669"/>
    <property type="project" value="TreeGrafter"/>
</dbReference>
<dbReference type="GO" id="GO:0005743">
    <property type="term" value="C:mitochondrial inner membrane"/>
    <property type="evidence" value="ECO:0007669"/>
    <property type="project" value="UniProtKB-SubCell"/>
</dbReference>
<evidence type="ECO:0000256" key="5">
    <source>
        <dbReference type="ARBA" id="ARBA00023128"/>
    </source>
</evidence>
<evidence type="ECO:0000256" key="7">
    <source>
        <dbReference type="PROSITE-ProRule" id="PRU01094"/>
    </source>
</evidence>
<keyword evidence="3" id="KW-0999">Mitochondrion inner membrane</keyword>
<accession>A0A550CY37</accession>
<dbReference type="PANTHER" id="PTHR14009:SF1">
    <property type="entry name" value="MITOCHONDRIAL PROTON_CALCIUM EXCHANGER PROTEIN"/>
    <property type="match status" value="1"/>
</dbReference>
<gene>
    <name evidence="10" type="ORF">BD626DRAFT_475022</name>
</gene>
<feature type="compositionally biased region" description="Low complexity" evidence="8">
    <location>
        <begin position="89"/>
        <end position="104"/>
    </location>
</feature>
<evidence type="ECO:0000259" key="9">
    <source>
        <dbReference type="PROSITE" id="PS51758"/>
    </source>
</evidence>
<feature type="domain" description="Letm1 RBD" evidence="9">
    <location>
        <begin position="201"/>
        <end position="407"/>
    </location>
</feature>
<keyword evidence="5 7" id="KW-0496">Mitochondrion</keyword>
<keyword evidence="6" id="KW-0472">Membrane</keyword>
<evidence type="ECO:0000256" key="1">
    <source>
        <dbReference type="ARBA" id="ARBA00004434"/>
    </source>
</evidence>
<dbReference type="Pfam" id="PF07766">
    <property type="entry name" value="LETM1_RBD"/>
    <property type="match status" value="1"/>
</dbReference>
<comment type="caution">
    <text evidence="10">The sequence shown here is derived from an EMBL/GenBank/DDBJ whole genome shotgun (WGS) entry which is preliminary data.</text>
</comment>
<dbReference type="InterPro" id="IPR044202">
    <property type="entry name" value="LETM1/MDM38-like"/>
</dbReference>
<organism evidence="10 11">
    <name type="scientific">Schizophyllum amplum</name>
    <dbReference type="NCBI Taxonomy" id="97359"/>
    <lineage>
        <taxon>Eukaryota</taxon>
        <taxon>Fungi</taxon>
        <taxon>Dikarya</taxon>
        <taxon>Basidiomycota</taxon>
        <taxon>Agaricomycotina</taxon>
        <taxon>Agaricomycetes</taxon>
        <taxon>Agaricomycetidae</taxon>
        <taxon>Agaricales</taxon>
        <taxon>Schizophyllaceae</taxon>
        <taxon>Schizophyllum</taxon>
    </lineage>
</organism>
<evidence type="ECO:0000313" key="10">
    <source>
        <dbReference type="EMBL" id="TRM69699.1"/>
    </source>
</evidence>
<dbReference type="STRING" id="97359.A0A550CY37"/>
<evidence type="ECO:0000256" key="8">
    <source>
        <dbReference type="SAM" id="MobiDB-lite"/>
    </source>
</evidence>